<dbReference type="SUPFAM" id="SSF53738">
    <property type="entry name" value="Phosphoglucomutase, first 3 domains"/>
    <property type="match status" value="3"/>
</dbReference>
<protein>
    <submittedName>
        <fullName evidence="9">Phosphoacetylglucosamine mutase</fullName>
    </submittedName>
</protein>
<dbReference type="Pfam" id="PF02878">
    <property type="entry name" value="PGM_PMM_I"/>
    <property type="match status" value="2"/>
</dbReference>
<dbReference type="EMBL" id="GEEE01021767">
    <property type="protein sequence ID" value="JAP41458.1"/>
    <property type="molecule type" value="Transcribed_RNA"/>
</dbReference>
<dbReference type="InterPro" id="IPR016066">
    <property type="entry name" value="A-D-PHexomutase_CS"/>
</dbReference>
<comment type="cofactor">
    <cofactor evidence="1">
        <name>Mg(2+)</name>
        <dbReference type="ChEBI" id="CHEBI:18420"/>
    </cofactor>
</comment>
<keyword evidence="4" id="KW-0460">Magnesium</keyword>
<dbReference type="GO" id="GO:0000287">
    <property type="term" value="F:magnesium ion binding"/>
    <property type="evidence" value="ECO:0007669"/>
    <property type="project" value="InterPro"/>
</dbReference>
<dbReference type="EMBL" id="GEEE01007567">
    <property type="protein sequence ID" value="JAP55658.1"/>
    <property type="molecule type" value="Transcribed_RNA"/>
</dbReference>
<dbReference type="FunFam" id="3.30.310.50:FF:000003">
    <property type="entry name" value="Phosphoacetylglucosamine mutase"/>
    <property type="match status" value="1"/>
</dbReference>
<dbReference type="PANTHER" id="PTHR45955">
    <property type="entry name" value="PHOSPHOACETYLGLUCOSAMINE MUTASE"/>
    <property type="match status" value="1"/>
</dbReference>
<gene>
    <name evidence="9" type="primary">AGM1</name>
    <name evidence="9" type="ORF">TR102607</name>
</gene>
<evidence type="ECO:0000259" key="6">
    <source>
        <dbReference type="Pfam" id="PF00408"/>
    </source>
</evidence>
<feature type="domain" description="Alpha-D-phosphohexomutase alpha/beta/alpha" evidence="7">
    <location>
        <begin position="125"/>
        <end position="175"/>
    </location>
</feature>
<evidence type="ECO:0000256" key="5">
    <source>
        <dbReference type="ARBA" id="ARBA00023235"/>
    </source>
</evidence>
<evidence type="ECO:0000256" key="1">
    <source>
        <dbReference type="ARBA" id="ARBA00001946"/>
    </source>
</evidence>
<feature type="domain" description="Alpha-D-phosphohexomutase C-terminal" evidence="6">
    <location>
        <begin position="500"/>
        <end position="545"/>
    </location>
</feature>
<dbReference type="AlphaFoldDB" id="A0A0X3NP51"/>
<keyword evidence="3" id="KW-0479">Metal-binding</keyword>
<feature type="domain" description="Alpha-D-phosphohexomutase alpha/beta/alpha" evidence="7">
    <location>
        <begin position="62"/>
        <end position="102"/>
    </location>
</feature>
<dbReference type="Pfam" id="PF21404">
    <property type="entry name" value="AMG1_III"/>
    <property type="match status" value="1"/>
</dbReference>
<evidence type="ECO:0000313" key="9">
    <source>
        <dbReference type="EMBL" id="JAP41458.1"/>
    </source>
</evidence>
<dbReference type="GO" id="GO:0005975">
    <property type="term" value="P:carbohydrate metabolic process"/>
    <property type="evidence" value="ECO:0007669"/>
    <property type="project" value="InterPro"/>
</dbReference>
<evidence type="ECO:0000256" key="2">
    <source>
        <dbReference type="ARBA" id="ARBA00010231"/>
    </source>
</evidence>
<feature type="domain" description="Phosphoacetylglucosamine mutase AMG1" evidence="8">
    <location>
        <begin position="317"/>
        <end position="447"/>
    </location>
</feature>
<dbReference type="PANTHER" id="PTHR45955:SF1">
    <property type="entry name" value="PHOSPHOACETYLGLUCOSAMINE MUTASE"/>
    <property type="match status" value="1"/>
</dbReference>
<evidence type="ECO:0000256" key="3">
    <source>
        <dbReference type="ARBA" id="ARBA00022723"/>
    </source>
</evidence>
<dbReference type="InterPro" id="IPR005844">
    <property type="entry name" value="A-D-PHexomutase_a/b/a-I"/>
</dbReference>
<dbReference type="InterPro" id="IPR005843">
    <property type="entry name" value="A-D-PHexomutase_C"/>
</dbReference>
<accession>A0A0X3NP51</accession>
<comment type="similarity">
    <text evidence="2">Belongs to the phosphohexose mutase family.</text>
</comment>
<dbReference type="GO" id="GO:0004610">
    <property type="term" value="F:phosphoacetylglucosamine mutase activity"/>
    <property type="evidence" value="ECO:0007669"/>
    <property type="project" value="TreeGrafter"/>
</dbReference>
<dbReference type="SUPFAM" id="SSF55957">
    <property type="entry name" value="Phosphoglucomutase, C-terminal domain"/>
    <property type="match status" value="1"/>
</dbReference>
<dbReference type="Pfam" id="PF00408">
    <property type="entry name" value="PGM_PMM_IV"/>
    <property type="match status" value="1"/>
</dbReference>
<dbReference type="InterPro" id="IPR016055">
    <property type="entry name" value="A-D-PHexomutase_a/b/a-I/II/III"/>
</dbReference>
<dbReference type="Gene3D" id="3.40.120.10">
    <property type="entry name" value="Alpha-D-Glucose-1,6-Bisphosphate, subunit A, domain 3"/>
    <property type="match status" value="3"/>
</dbReference>
<organism evidence="9">
    <name type="scientific">Schistocephalus solidus</name>
    <name type="common">Tapeworm</name>
    <dbReference type="NCBI Taxonomy" id="70667"/>
    <lineage>
        <taxon>Eukaryota</taxon>
        <taxon>Metazoa</taxon>
        <taxon>Spiralia</taxon>
        <taxon>Lophotrochozoa</taxon>
        <taxon>Platyhelminthes</taxon>
        <taxon>Cestoda</taxon>
        <taxon>Eucestoda</taxon>
        <taxon>Diphyllobothriidea</taxon>
        <taxon>Diphyllobothriidae</taxon>
        <taxon>Schistocephalus</taxon>
    </lineage>
</organism>
<evidence type="ECO:0000259" key="8">
    <source>
        <dbReference type="Pfam" id="PF21404"/>
    </source>
</evidence>
<dbReference type="GO" id="GO:0006048">
    <property type="term" value="P:UDP-N-acetylglucosamine biosynthetic process"/>
    <property type="evidence" value="ECO:0007669"/>
    <property type="project" value="TreeGrafter"/>
</dbReference>
<dbReference type="PROSITE" id="PS00710">
    <property type="entry name" value="PGM_PMM"/>
    <property type="match status" value="1"/>
</dbReference>
<evidence type="ECO:0000259" key="7">
    <source>
        <dbReference type="Pfam" id="PF02878"/>
    </source>
</evidence>
<keyword evidence="5" id="KW-0413">Isomerase</keyword>
<name>A0A0X3NP51_SCHSO</name>
<dbReference type="Gene3D" id="3.30.310.50">
    <property type="entry name" value="Alpha-D-phosphohexomutase, C-terminal domain"/>
    <property type="match status" value="1"/>
</dbReference>
<proteinExistence type="inferred from homology"/>
<sequence>MAMSFESLAKTLNNYLTRLSISKESLLLTYGTSGYRCEAFLLKGIATKVGMYASLRSLVQKGKAIGVMVTASHNPPSDNGLKVIDSDGGMLPPEVETGLVEFVKIPPSELTSWMKRHLPQDLDLTVSPRVFVGCDTRATSAELAEEVCQAAQASGAVCTNYGLVTTPQLHLYVQRQCEVAYTAEMAQRFAAALALLRGGTHHLNVDCAHGVGGIAVASLAAYLHLELIKPNYPADSPRVCLHTYNTLTHDKPLLNNKCGADFVKLYGLRPQLTPSQDNSLAFTGPSNERWASIDGDADRLIYFYPVQGSAEHVELIDGDRIAVLFASFIIRELKRQTPVPSLRLGVVQTAYSNAAATAYLQRDLGVEVTYAKTGVKYLHKAAKTFDFGIYFEANGHGTVLLSAAAKQFLTSLPSDNLLSVFFSLVNTAVGDALSDLLLVEFVLAARQLSLRDWRAMYEVLPSRQLKVAVADRYVIKVSENDFRTVKPEGVQAAIDTLVTKVDSVAGRTSSSRAFIRPSGTEDTVRVYAESTTQALADWLAHSVARLVHSTLGGCGPMPADPGALPTPTLVPPASA</sequence>
<evidence type="ECO:0000256" key="4">
    <source>
        <dbReference type="ARBA" id="ARBA00022842"/>
    </source>
</evidence>
<dbReference type="InterPro" id="IPR049022">
    <property type="entry name" value="AMG1_III"/>
</dbReference>
<dbReference type="InterPro" id="IPR036900">
    <property type="entry name" value="A-D-PHexomutase_C_sf"/>
</dbReference>
<reference evidence="9" key="1">
    <citation type="submission" date="2016-01" db="EMBL/GenBank/DDBJ databases">
        <title>Reference transcriptome for the parasite Schistocephalus solidus: insights into the molecular evolution of parasitism.</title>
        <authorList>
            <person name="Hebert F.O."/>
            <person name="Grambauer S."/>
            <person name="Barber I."/>
            <person name="Landry C.R."/>
            <person name="Aubin-Horth N."/>
        </authorList>
    </citation>
    <scope>NUCLEOTIDE SEQUENCE</scope>
</reference>